<sequence length="271" mass="31065">MTFWIKKSLVLLMMAGLIYYCYHLLYKNDLVRSQNYPIDETPTVFVHGYKGTFNSFNSLLDRFENQYKWGKRGLICKVTKKGKVMITGEFPKDGDRLFIQVVFENNRATFKDTSLWLSKIMRTLKEHYGINKVNIVGHSMGGIVSTQYIQTYKNKHYPKVEKFVTIGSPFLGISRESYYKVNSGASVRDLRPQSKALKAIHQQKLPSSIHVLSIAGKGDQVVSVRSALALKKLAPKKKYKEVVIEDLAIHHSGLHESQEVDQLIGDFLWNQ</sequence>
<keyword evidence="3" id="KW-1185">Reference proteome</keyword>
<comment type="caution">
    <text evidence="2">The sequence shown here is derived from an EMBL/GenBank/DDBJ whole genome shotgun (WGS) entry which is preliminary data.</text>
</comment>
<dbReference type="PANTHER" id="PTHR43798:SF33">
    <property type="entry name" value="HYDROLASE, PUTATIVE (AFU_ORTHOLOGUE AFUA_2G14860)-RELATED"/>
    <property type="match status" value="1"/>
</dbReference>
<dbReference type="RefSeq" id="WP_307257319.1">
    <property type="nucleotide sequence ID" value="NZ_JAUSUC010000018.1"/>
</dbReference>
<evidence type="ECO:0000313" key="3">
    <source>
        <dbReference type="Proteomes" id="UP001237207"/>
    </source>
</evidence>
<dbReference type="EMBL" id="JAUSUC010000018">
    <property type="protein sequence ID" value="MDQ0215324.1"/>
    <property type="molecule type" value="Genomic_DNA"/>
</dbReference>
<organism evidence="2 3">
    <name type="scientific">Oikeobacillus pervagus</name>
    <dbReference type="NCBI Taxonomy" id="1325931"/>
    <lineage>
        <taxon>Bacteria</taxon>
        <taxon>Bacillati</taxon>
        <taxon>Bacillota</taxon>
        <taxon>Bacilli</taxon>
        <taxon>Bacillales</taxon>
        <taxon>Bacillaceae</taxon>
        <taxon>Oikeobacillus</taxon>
    </lineage>
</organism>
<protein>
    <submittedName>
        <fullName evidence="2">Alpha/beta hydrolase family protein</fullName>
    </submittedName>
</protein>
<dbReference type="Gene3D" id="3.40.50.1820">
    <property type="entry name" value="alpha/beta hydrolase"/>
    <property type="match status" value="1"/>
</dbReference>
<dbReference type="AlphaFoldDB" id="A0AAJ1SZ67"/>
<dbReference type="SUPFAM" id="SSF53474">
    <property type="entry name" value="alpha/beta-Hydrolases"/>
    <property type="match status" value="1"/>
</dbReference>
<proteinExistence type="predicted"/>
<dbReference type="PANTHER" id="PTHR43798">
    <property type="entry name" value="MONOACYLGLYCEROL LIPASE"/>
    <property type="match status" value="1"/>
</dbReference>
<evidence type="ECO:0000313" key="2">
    <source>
        <dbReference type="EMBL" id="MDQ0215324.1"/>
    </source>
</evidence>
<keyword evidence="1" id="KW-0812">Transmembrane</keyword>
<dbReference type="InterPro" id="IPR029058">
    <property type="entry name" value="AB_hydrolase_fold"/>
</dbReference>
<dbReference type="Pfam" id="PF06028">
    <property type="entry name" value="DUF915"/>
    <property type="match status" value="1"/>
</dbReference>
<dbReference type="GO" id="GO:0016020">
    <property type="term" value="C:membrane"/>
    <property type="evidence" value="ECO:0007669"/>
    <property type="project" value="TreeGrafter"/>
</dbReference>
<keyword evidence="2" id="KW-0378">Hydrolase</keyword>
<dbReference type="InterPro" id="IPR050266">
    <property type="entry name" value="AB_hydrolase_sf"/>
</dbReference>
<dbReference type="Proteomes" id="UP001237207">
    <property type="component" value="Unassembled WGS sequence"/>
</dbReference>
<feature type="transmembrane region" description="Helical" evidence="1">
    <location>
        <begin position="9"/>
        <end position="26"/>
    </location>
</feature>
<dbReference type="GO" id="GO:0016787">
    <property type="term" value="F:hydrolase activity"/>
    <property type="evidence" value="ECO:0007669"/>
    <property type="project" value="UniProtKB-KW"/>
</dbReference>
<reference evidence="2" key="1">
    <citation type="submission" date="2023-07" db="EMBL/GenBank/DDBJ databases">
        <title>Genomic Encyclopedia of Type Strains, Phase IV (KMG-IV): sequencing the most valuable type-strain genomes for metagenomic binning, comparative biology and taxonomic classification.</title>
        <authorList>
            <person name="Goeker M."/>
        </authorList>
    </citation>
    <scope>NUCLEOTIDE SEQUENCE</scope>
    <source>
        <strain evidence="2">DSM 23947</strain>
    </source>
</reference>
<dbReference type="InterPro" id="IPR010315">
    <property type="entry name" value="DUF915_hydro-like"/>
</dbReference>
<accession>A0AAJ1SZ67</accession>
<gene>
    <name evidence="2" type="ORF">J2S13_001737</name>
</gene>
<keyword evidence="1" id="KW-1133">Transmembrane helix</keyword>
<keyword evidence="1" id="KW-0472">Membrane</keyword>
<name>A0AAJ1SZ67_9BACI</name>
<evidence type="ECO:0000256" key="1">
    <source>
        <dbReference type="SAM" id="Phobius"/>
    </source>
</evidence>